<accession>A0AAX3P0K7</accession>
<protein>
    <submittedName>
        <fullName evidence="1">Uncharacterized protein</fullName>
    </submittedName>
</protein>
<dbReference type="EMBL" id="CP118942">
    <property type="protein sequence ID" value="WEE24932.1"/>
    <property type="molecule type" value="Genomic_DNA"/>
</dbReference>
<reference evidence="1" key="1">
    <citation type="submission" date="2023-02" db="EMBL/GenBank/DDBJ databases">
        <title>The sequence of Aeromonas hydrophila K533.</title>
        <authorList>
            <person name="Luo X."/>
        </authorList>
    </citation>
    <scope>NUCLEOTIDE SEQUENCE</scope>
    <source>
        <strain evidence="1">K533</strain>
    </source>
</reference>
<dbReference type="Proteomes" id="UP001214666">
    <property type="component" value="Chromosome"/>
</dbReference>
<dbReference type="AlphaFoldDB" id="A0AAX3P0K7"/>
<evidence type="ECO:0000313" key="2">
    <source>
        <dbReference type="Proteomes" id="UP001214666"/>
    </source>
</evidence>
<organism evidence="1 2">
    <name type="scientific">Aeromonas hydrophila</name>
    <dbReference type="NCBI Taxonomy" id="644"/>
    <lineage>
        <taxon>Bacteria</taxon>
        <taxon>Pseudomonadati</taxon>
        <taxon>Pseudomonadota</taxon>
        <taxon>Gammaproteobacteria</taxon>
        <taxon>Aeromonadales</taxon>
        <taxon>Aeromonadaceae</taxon>
        <taxon>Aeromonas</taxon>
    </lineage>
</organism>
<name>A0AAX3P0K7_AERHY</name>
<sequence>MDSAYLKVKRAEKHYAELAQMFKKKKPFGYFLETNCKTGERATFAKRNEDVANEATVIIGDILHNLRAAIDHAYWNCTERHAKSDGERKSIQFPITSTETALKDSVLTGIPSRVSTDFAHALASLKPYRDGGNALLCAIHDLDVMDKHKLLVPTGNFTKISSSMIQKLVPDFPSGLMNCGFGNNYRDVAWQVQPMTWTQRRKAKVPPSNIIEQELDVPVEIVIGNIDPTKPALQVLQELIALAKSTIQTLYSAAGIKVEEAL</sequence>
<proteinExistence type="predicted"/>
<evidence type="ECO:0000313" key="1">
    <source>
        <dbReference type="EMBL" id="WEE24932.1"/>
    </source>
</evidence>
<gene>
    <name evidence="1" type="ORF">PY771_14750</name>
</gene>
<dbReference type="RefSeq" id="WP_147273950.1">
    <property type="nucleotide sequence ID" value="NZ_CP118942.1"/>
</dbReference>